<protein>
    <submittedName>
        <fullName evidence="2">Uncharacterized protein</fullName>
    </submittedName>
</protein>
<dbReference type="EMBL" id="JXTB01000021">
    <property type="protein sequence ID" value="PON75961.1"/>
    <property type="molecule type" value="Genomic_DNA"/>
</dbReference>
<sequence length="48" mass="5325">MMHPIGSPSNLNFPNEVINLVLKPPIVTKMHGRPKNTRIESTGEDSVK</sequence>
<name>A0A2P5DRQ9_PARAD</name>
<gene>
    <name evidence="2" type="ORF">PanWU01x14_039120</name>
</gene>
<dbReference type="AlphaFoldDB" id="A0A2P5DRQ9"/>
<evidence type="ECO:0000256" key="1">
    <source>
        <dbReference type="SAM" id="MobiDB-lite"/>
    </source>
</evidence>
<keyword evidence="3" id="KW-1185">Reference proteome</keyword>
<dbReference type="Proteomes" id="UP000237105">
    <property type="component" value="Unassembled WGS sequence"/>
</dbReference>
<accession>A0A2P5DRQ9</accession>
<feature type="region of interest" description="Disordered" evidence="1">
    <location>
        <begin position="29"/>
        <end position="48"/>
    </location>
</feature>
<comment type="caution">
    <text evidence="2">The sequence shown here is derived from an EMBL/GenBank/DDBJ whole genome shotgun (WGS) entry which is preliminary data.</text>
</comment>
<organism evidence="2 3">
    <name type="scientific">Parasponia andersonii</name>
    <name type="common">Sponia andersonii</name>
    <dbReference type="NCBI Taxonomy" id="3476"/>
    <lineage>
        <taxon>Eukaryota</taxon>
        <taxon>Viridiplantae</taxon>
        <taxon>Streptophyta</taxon>
        <taxon>Embryophyta</taxon>
        <taxon>Tracheophyta</taxon>
        <taxon>Spermatophyta</taxon>
        <taxon>Magnoliopsida</taxon>
        <taxon>eudicotyledons</taxon>
        <taxon>Gunneridae</taxon>
        <taxon>Pentapetalae</taxon>
        <taxon>rosids</taxon>
        <taxon>fabids</taxon>
        <taxon>Rosales</taxon>
        <taxon>Cannabaceae</taxon>
        <taxon>Parasponia</taxon>
    </lineage>
</organism>
<evidence type="ECO:0000313" key="3">
    <source>
        <dbReference type="Proteomes" id="UP000237105"/>
    </source>
</evidence>
<dbReference type="OrthoDB" id="1939383at2759"/>
<reference evidence="3" key="1">
    <citation type="submission" date="2016-06" db="EMBL/GenBank/DDBJ databases">
        <title>Parallel loss of symbiosis genes in relatives of nitrogen-fixing non-legume Parasponia.</title>
        <authorList>
            <person name="Van Velzen R."/>
            <person name="Holmer R."/>
            <person name="Bu F."/>
            <person name="Rutten L."/>
            <person name="Van Zeijl A."/>
            <person name="Liu W."/>
            <person name="Santuari L."/>
            <person name="Cao Q."/>
            <person name="Sharma T."/>
            <person name="Shen D."/>
            <person name="Roswanjaya Y."/>
            <person name="Wardhani T."/>
            <person name="Kalhor M.S."/>
            <person name="Jansen J."/>
            <person name="Van den Hoogen J."/>
            <person name="Gungor B."/>
            <person name="Hartog M."/>
            <person name="Hontelez J."/>
            <person name="Verver J."/>
            <person name="Yang W.-C."/>
            <person name="Schijlen E."/>
            <person name="Repin R."/>
            <person name="Schilthuizen M."/>
            <person name="Schranz E."/>
            <person name="Heidstra R."/>
            <person name="Miyata K."/>
            <person name="Fedorova E."/>
            <person name="Kohlen W."/>
            <person name="Bisseling T."/>
            <person name="Smit S."/>
            <person name="Geurts R."/>
        </authorList>
    </citation>
    <scope>NUCLEOTIDE SEQUENCE [LARGE SCALE GENOMIC DNA]</scope>
    <source>
        <strain evidence="3">cv. WU1-14</strain>
    </source>
</reference>
<proteinExistence type="predicted"/>
<evidence type="ECO:0000313" key="2">
    <source>
        <dbReference type="EMBL" id="PON75961.1"/>
    </source>
</evidence>